<dbReference type="EMBL" id="CP053564">
    <property type="protein sequence ID" value="QJY48798.1"/>
    <property type="molecule type" value="Genomic_DNA"/>
</dbReference>
<name>A0A6M6JLE8_9PSEU</name>
<protein>
    <recommendedName>
        <fullName evidence="3">Alpha/beta hydrolase</fullName>
    </recommendedName>
</protein>
<sequence>MISLPVPAAFPLPAVPLPAVSVGALLRRLRSAAGGVLDPGPGEVPPGWRGRGAVVVVGGLCTTELTLAPLREWLGRLGYTVTTYTAGAGMGCGAQTVERLREVVREADDGDGVRLVGYSRGGQFARVALQDPDLPVRSLTTLGTPFDLYGVSRPLLLQAAAIAVAGTLGVPGLARLSCLLGECCAEFREMLRAPVRVPFTALYSREDRLVRWQACLDPDARLVEVPGSHLDLVSAGAPLRAVARELSEPVPALAS</sequence>
<dbReference type="Gene3D" id="3.40.50.1820">
    <property type="entry name" value="alpha/beta hydrolase"/>
    <property type="match status" value="1"/>
</dbReference>
<evidence type="ECO:0000313" key="2">
    <source>
        <dbReference type="Proteomes" id="UP000505377"/>
    </source>
</evidence>
<dbReference type="InterPro" id="IPR029058">
    <property type="entry name" value="AB_hydrolase_fold"/>
</dbReference>
<dbReference type="AlphaFoldDB" id="A0A6M6JLE8"/>
<accession>A0A6M6JLE8</accession>
<dbReference type="RefSeq" id="WP_172163075.1">
    <property type="nucleotide sequence ID" value="NZ_CP053564.1"/>
</dbReference>
<evidence type="ECO:0000313" key="1">
    <source>
        <dbReference type="EMBL" id="QJY48798.1"/>
    </source>
</evidence>
<dbReference type="KEGG" id="pbro:HOP40_25950"/>
<evidence type="ECO:0008006" key="3">
    <source>
        <dbReference type="Google" id="ProtNLM"/>
    </source>
</evidence>
<dbReference type="Proteomes" id="UP000505377">
    <property type="component" value="Chromosome"/>
</dbReference>
<keyword evidence="2" id="KW-1185">Reference proteome</keyword>
<reference evidence="1 2" key="1">
    <citation type="submission" date="2020-05" db="EMBL/GenBank/DDBJ databases">
        <authorList>
            <person name="Mo P."/>
        </authorList>
    </citation>
    <scope>NUCLEOTIDE SEQUENCE [LARGE SCALE GENOMIC DNA]</scope>
    <source>
        <strain evidence="1 2">Gen01</strain>
    </source>
</reference>
<organism evidence="1 2">
    <name type="scientific">Pseudonocardia broussonetiae</name>
    <dbReference type="NCBI Taxonomy" id="2736640"/>
    <lineage>
        <taxon>Bacteria</taxon>
        <taxon>Bacillati</taxon>
        <taxon>Actinomycetota</taxon>
        <taxon>Actinomycetes</taxon>
        <taxon>Pseudonocardiales</taxon>
        <taxon>Pseudonocardiaceae</taxon>
        <taxon>Pseudonocardia</taxon>
    </lineage>
</organism>
<proteinExistence type="predicted"/>
<gene>
    <name evidence="1" type="ORF">HOP40_25950</name>
</gene>
<dbReference type="SUPFAM" id="SSF53474">
    <property type="entry name" value="alpha/beta-Hydrolases"/>
    <property type="match status" value="1"/>
</dbReference>